<accession>A0A6L5HZ73</accession>
<organism evidence="1 2">
    <name type="scientific">Pseudomonas helleri</name>
    <dbReference type="NCBI Taxonomy" id="1608996"/>
    <lineage>
        <taxon>Bacteria</taxon>
        <taxon>Pseudomonadati</taxon>
        <taxon>Pseudomonadota</taxon>
        <taxon>Gammaproteobacteria</taxon>
        <taxon>Pseudomonadales</taxon>
        <taxon>Pseudomonadaceae</taxon>
        <taxon>Pseudomonas</taxon>
    </lineage>
</organism>
<protein>
    <submittedName>
        <fullName evidence="1">Uncharacterized protein</fullName>
    </submittedName>
</protein>
<comment type="caution">
    <text evidence="1">The sequence shown here is derived from an EMBL/GenBank/DDBJ whole genome shotgun (WGS) entry which is preliminary data.</text>
</comment>
<dbReference type="RefSeq" id="WP_153374536.1">
    <property type="nucleotide sequence ID" value="NZ_WIVU01000044.1"/>
</dbReference>
<sequence>MNNGLIDLEDTMYRLYLMFYPNDKAIRIGFDALPSHTLSLISQYPEATAHVIACSTYRLHRRVFSSPFTVERHTPRSLIRLRPARTITYSFDSQQDLALAVRHVITQPTDNQILQELACMTFKIINQPSLKLDIDSLQESTESLAIAVHKLTRATTC</sequence>
<proteinExistence type="predicted"/>
<gene>
    <name evidence="1" type="ORF">GHO27_18875</name>
</gene>
<dbReference type="AlphaFoldDB" id="A0A6L5HZ73"/>
<dbReference type="EMBL" id="WIVU01000044">
    <property type="protein sequence ID" value="MQU07745.1"/>
    <property type="molecule type" value="Genomic_DNA"/>
</dbReference>
<reference evidence="1 2" key="1">
    <citation type="submission" date="2019-10" db="EMBL/GenBank/DDBJ databases">
        <title>Evaluation of single-gene subtyping targets for Pseudomonas.</title>
        <authorList>
            <person name="Reichler S.J."/>
            <person name="Orsi R.H."/>
            <person name="Wiedmann M."/>
            <person name="Martin N.H."/>
            <person name="Murphy S.I."/>
        </authorList>
    </citation>
    <scope>NUCLEOTIDE SEQUENCE [LARGE SCALE GENOMIC DNA]</scope>
    <source>
        <strain evidence="1 2">FSL R10-1637</strain>
    </source>
</reference>
<evidence type="ECO:0000313" key="2">
    <source>
        <dbReference type="Proteomes" id="UP000478064"/>
    </source>
</evidence>
<dbReference type="Proteomes" id="UP000478064">
    <property type="component" value="Unassembled WGS sequence"/>
</dbReference>
<evidence type="ECO:0000313" key="1">
    <source>
        <dbReference type="EMBL" id="MQU07745.1"/>
    </source>
</evidence>
<name>A0A6L5HZ73_9PSED</name>